<dbReference type="GO" id="GO:0008080">
    <property type="term" value="F:N-acetyltransferase activity"/>
    <property type="evidence" value="ECO:0007669"/>
    <property type="project" value="InterPro"/>
</dbReference>
<feature type="domain" description="N-acetyltransferase" evidence="2">
    <location>
        <begin position="39"/>
        <end position="184"/>
    </location>
</feature>
<keyword evidence="4" id="KW-1185">Reference proteome</keyword>
<dbReference type="InterPro" id="IPR008125">
    <property type="entry name" value="Streptothricin_AcTrfase"/>
</dbReference>
<reference evidence="3 4" key="1">
    <citation type="submission" date="2018-08" db="EMBL/GenBank/DDBJ databases">
        <title>Paenibacillus sp. M4BSY-1, whole genome shotgun sequence.</title>
        <authorList>
            <person name="Tuo L."/>
        </authorList>
    </citation>
    <scope>NUCLEOTIDE SEQUENCE [LARGE SCALE GENOMIC DNA]</scope>
    <source>
        <strain evidence="3 4">M4BSY-1</strain>
    </source>
</reference>
<dbReference type="InterPro" id="IPR016181">
    <property type="entry name" value="Acyl_CoA_acyltransferase"/>
</dbReference>
<dbReference type="PANTHER" id="PTHR13947:SF37">
    <property type="entry name" value="LD18367P"/>
    <property type="match status" value="1"/>
</dbReference>
<protein>
    <submittedName>
        <fullName evidence="3">GNAT family N-acetyltransferase</fullName>
    </submittedName>
</protein>
<dbReference type="SUPFAM" id="SSF55729">
    <property type="entry name" value="Acyl-CoA N-acyltransferases (Nat)"/>
    <property type="match status" value="1"/>
</dbReference>
<accession>A0A371PGF5</accession>
<evidence type="ECO:0000256" key="1">
    <source>
        <dbReference type="ARBA" id="ARBA00022679"/>
    </source>
</evidence>
<keyword evidence="1 3" id="KW-0808">Transferase</keyword>
<evidence type="ECO:0000313" key="3">
    <source>
        <dbReference type="EMBL" id="REK75041.1"/>
    </source>
</evidence>
<gene>
    <name evidence="3" type="ORF">DX130_15515</name>
</gene>
<evidence type="ECO:0000259" key="2">
    <source>
        <dbReference type="PROSITE" id="PS51186"/>
    </source>
</evidence>
<dbReference type="Pfam" id="PF00583">
    <property type="entry name" value="Acetyltransf_1"/>
    <property type="match status" value="1"/>
</dbReference>
<proteinExistence type="predicted"/>
<dbReference type="AlphaFoldDB" id="A0A371PGF5"/>
<dbReference type="EMBL" id="QUBQ01000002">
    <property type="protein sequence ID" value="REK75041.1"/>
    <property type="molecule type" value="Genomic_DNA"/>
</dbReference>
<name>A0A371PGF5_9BACL</name>
<dbReference type="CDD" id="cd04301">
    <property type="entry name" value="NAT_SF"/>
    <property type="match status" value="1"/>
</dbReference>
<organism evidence="3 4">
    <name type="scientific">Paenibacillus paeoniae</name>
    <dbReference type="NCBI Taxonomy" id="2292705"/>
    <lineage>
        <taxon>Bacteria</taxon>
        <taxon>Bacillati</taxon>
        <taxon>Bacillota</taxon>
        <taxon>Bacilli</taxon>
        <taxon>Bacillales</taxon>
        <taxon>Paenibacillaceae</taxon>
        <taxon>Paenibacillus</taxon>
    </lineage>
</organism>
<dbReference type="PANTHER" id="PTHR13947">
    <property type="entry name" value="GNAT FAMILY N-ACETYLTRANSFERASE"/>
    <property type="match status" value="1"/>
</dbReference>
<dbReference type="RefSeq" id="WP_116046848.1">
    <property type="nucleotide sequence ID" value="NZ_QUBQ01000002.1"/>
</dbReference>
<sequence length="184" mass="20993">MIDIRRLTMDDGDTWKDIDDRFTVNSALLLSMKDGEISYTVQEIPSYVKSYAEVSAKEATEEEDMADYIDHADKTLYVAYAGNQAVGRIILKRNWNRYALIEDIAVDANHRGGGIGRRLVEQAIQWAKDGGMPGIMLETQNHNVRACRLYESCGFIIGGFDTRVYRGLHKDSTEVAIYWYLIFH</sequence>
<dbReference type="InterPro" id="IPR000182">
    <property type="entry name" value="GNAT_dom"/>
</dbReference>
<dbReference type="PRINTS" id="PR01754">
    <property type="entry name" value="SACTRNSFRASE"/>
</dbReference>
<dbReference type="Gene3D" id="3.40.630.30">
    <property type="match status" value="1"/>
</dbReference>
<evidence type="ECO:0000313" key="4">
    <source>
        <dbReference type="Proteomes" id="UP000261905"/>
    </source>
</evidence>
<dbReference type="InterPro" id="IPR050769">
    <property type="entry name" value="NAT_camello-type"/>
</dbReference>
<dbReference type="PROSITE" id="PS51186">
    <property type="entry name" value="GNAT"/>
    <property type="match status" value="1"/>
</dbReference>
<dbReference type="OrthoDB" id="9800193at2"/>
<dbReference type="Proteomes" id="UP000261905">
    <property type="component" value="Unassembled WGS sequence"/>
</dbReference>
<comment type="caution">
    <text evidence="3">The sequence shown here is derived from an EMBL/GenBank/DDBJ whole genome shotgun (WGS) entry which is preliminary data.</text>
</comment>